<gene>
    <name evidence="2" type="ORF">ACFQ3F_12865</name>
</gene>
<proteinExistence type="predicted"/>
<evidence type="ECO:0000313" key="3">
    <source>
        <dbReference type="Proteomes" id="UP001597229"/>
    </source>
</evidence>
<dbReference type="RefSeq" id="WP_367919259.1">
    <property type="nucleotide sequence ID" value="NZ_BAABAC010000020.1"/>
</dbReference>
<name>A0ABW3W2P1_9ACTN</name>
<dbReference type="PANTHER" id="PTHR33371">
    <property type="entry name" value="INTERMEMBRANE PHOSPHOLIPID TRANSPORT SYSTEM BINDING PROTEIN MLAD-RELATED"/>
    <property type="match status" value="1"/>
</dbReference>
<dbReference type="Proteomes" id="UP001597229">
    <property type="component" value="Unassembled WGS sequence"/>
</dbReference>
<accession>A0ABW3W2P1</accession>
<feature type="domain" description="Mce/MlaD" evidence="1">
    <location>
        <begin position="39"/>
        <end position="114"/>
    </location>
</feature>
<dbReference type="InterPro" id="IPR003399">
    <property type="entry name" value="Mce/MlaD"/>
</dbReference>
<dbReference type="Pfam" id="PF02470">
    <property type="entry name" value="MlaD"/>
    <property type="match status" value="1"/>
</dbReference>
<comment type="caution">
    <text evidence="2">The sequence shown here is derived from an EMBL/GenBank/DDBJ whole genome shotgun (WGS) entry which is preliminary data.</text>
</comment>
<evidence type="ECO:0000313" key="2">
    <source>
        <dbReference type="EMBL" id="MFD1248684.1"/>
    </source>
</evidence>
<dbReference type="NCBIfam" id="TIGR00996">
    <property type="entry name" value="Mtu_fam_mce"/>
    <property type="match status" value="1"/>
</dbReference>
<keyword evidence="3" id="KW-1185">Reference proteome</keyword>
<protein>
    <submittedName>
        <fullName evidence="2">MlaD family protein</fullName>
    </submittedName>
</protein>
<reference evidence="3" key="1">
    <citation type="journal article" date="2019" name="Int. J. Syst. Evol. Microbiol.">
        <title>The Global Catalogue of Microorganisms (GCM) 10K type strain sequencing project: providing services to taxonomists for standard genome sequencing and annotation.</title>
        <authorList>
            <consortium name="The Broad Institute Genomics Platform"/>
            <consortium name="The Broad Institute Genome Sequencing Center for Infectious Disease"/>
            <person name="Wu L."/>
            <person name="Ma J."/>
        </authorList>
    </citation>
    <scope>NUCLEOTIDE SEQUENCE [LARGE SCALE GENOMIC DNA]</scope>
    <source>
        <strain evidence="3">CCUG 52478</strain>
    </source>
</reference>
<dbReference type="InterPro" id="IPR052336">
    <property type="entry name" value="MlaD_Phospholipid_Transporter"/>
</dbReference>
<dbReference type="EMBL" id="JBHTLX010000017">
    <property type="protein sequence ID" value="MFD1248684.1"/>
    <property type="molecule type" value="Genomic_DNA"/>
</dbReference>
<sequence length="369" mass="39039">MQQLTRGIRVKLGLFVALALLGTTYVGARYVGLDPFASSYRVRVDLPDAGGLFVNSEVTYRGVPVGTVSALRASETGVRATLTIDGAAPPIPAGVRVRVQDRSTIGEQYLELTPSAGATKGRLRAGDRLTGGADALPVSTAEVLRSSRDFAASIPSAALNTTIDETYRLSAGAADDFRRLIQTSWEFEQAADRNFRVSSSLIRNADRVLRTQEMSGTSIRAFSKDMALFSRTLADSDGDLRRLITTTPASARELGLLIHDVGAPLGVVMSHLVSTSMIFGAHAAGVQDAMVHLPEAVSVGWSIASARGLRLGLVPTFFNPWPCVQGYGGTRLHRGTDPTVTPLNTAAGCTAPLSTGINVRGPQHLPGGR</sequence>
<dbReference type="PANTHER" id="PTHR33371:SF16">
    <property type="entry name" value="MCE-FAMILY PROTEIN MCE3F"/>
    <property type="match status" value="1"/>
</dbReference>
<dbReference type="InterPro" id="IPR005693">
    <property type="entry name" value="Mce"/>
</dbReference>
<organism evidence="2 3">
    <name type="scientific">Nocardioides ginsengisoli</name>
    <dbReference type="NCBI Taxonomy" id="363868"/>
    <lineage>
        <taxon>Bacteria</taxon>
        <taxon>Bacillati</taxon>
        <taxon>Actinomycetota</taxon>
        <taxon>Actinomycetes</taxon>
        <taxon>Propionibacteriales</taxon>
        <taxon>Nocardioidaceae</taxon>
        <taxon>Nocardioides</taxon>
    </lineage>
</organism>
<evidence type="ECO:0000259" key="1">
    <source>
        <dbReference type="Pfam" id="PF02470"/>
    </source>
</evidence>